<comment type="catalytic activity">
    <reaction evidence="1 9">
        <text>beta-D-fructose 1,6-bisphosphate + H2O = beta-D-fructose 6-phosphate + phosphate</text>
        <dbReference type="Rhea" id="RHEA:11064"/>
        <dbReference type="ChEBI" id="CHEBI:15377"/>
        <dbReference type="ChEBI" id="CHEBI:32966"/>
        <dbReference type="ChEBI" id="CHEBI:43474"/>
        <dbReference type="ChEBI" id="CHEBI:57634"/>
        <dbReference type="EC" id="3.1.3.11"/>
    </reaction>
</comment>
<dbReference type="Pfam" id="PF18913">
    <property type="entry name" value="FBPase_C"/>
    <property type="match status" value="1"/>
</dbReference>
<keyword evidence="14" id="KW-1185">Reference proteome</keyword>
<dbReference type="Gene3D" id="3.30.540.10">
    <property type="entry name" value="Fructose-1,6-Bisphosphatase, subunit A, domain 1"/>
    <property type="match status" value="1"/>
</dbReference>
<dbReference type="InterPro" id="IPR044015">
    <property type="entry name" value="FBPase_C_dom"/>
</dbReference>
<dbReference type="GO" id="GO:0006002">
    <property type="term" value="P:fructose 6-phosphate metabolic process"/>
    <property type="evidence" value="ECO:0007669"/>
    <property type="project" value="TreeGrafter"/>
</dbReference>
<proteinExistence type="inferred from homology"/>
<evidence type="ECO:0000259" key="11">
    <source>
        <dbReference type="Pfam" id="PF00316"/>
    </source>
</evidence>
<name>A0A917Q6W4_9HYPH</name>
<dbReference type="HAMAP" id="MF_01855">
    <property type="entry name" value="FBPase_class1"/>
    <property type="match status" value="1"/>
</dbReference>
<feature type="binding site" evidence="9">
    <location>
        <position position="107"/>
    </location>
    <ligand>
        <name>Mg(2+)</name>
        <dbReference type="ChEBI" id="CHEBI:18420"/>
        <label>1</label>
    </ligand>
</feature>
<feature type="domain" description="Fructose-1-6-bisphosphatase class 1 C-terminal" evidence="12">
    <location>
        <begin position="191"/>
        <end position="322"/>
    </location>
</feature>
<keyword evidence="8 9" id="KW-0119">Carbohydrate metabolism</keyword>
<evidence type="ECO:0000256" key="6">
    <source>
        <dbReference type="ARBA" id="ARBA00022801"/>
    </source>
</evidence>
<reference evidence="13 14" key="1">
    <citation type="journal article" date="2014" name="Int. J. Syst. Evol. Microbiol.">
        <title>Complete genome sequence of Corynebacterium casei LMG S-19264T (=DSM 44701T), isolated from a smear-ripened cheese.</title>
        <authorList>
            <consortium name="US DOE Joint Genome Institute (JGI-PGF)"/>
            <person name="Walter F."/>
            <person name="Albersmeier A."/>
            <person name="Kalinowski J."/>
            <person name="Ruckert C."/>
        </authorList>
    </citation>
    <scope>NUCLEOTIDE SEQUENCE [LARGE SCALE GENOMIC DNA]</scope>
    <source>
        <strain evidence="13 14">CGMCC 1.9161</strain>
    </source>
</reference>
<dbReference type="PRINTS" id="PR00115">
    <property type="entry name" value="F16BPHPHTASE"/>
</dbReference>
<dbReference type="EMBL" id="BMMF01000004">
    <property type="protein sequence ID" value="GGK31493.1"/>
    <property type="molecule type" value="Genomic_DNA"/>
</dbReference>
<keyword evidence="7 9" id="KW-0460">Magnesium</keyword>
<dbReference type="GO" id="GO:0042132">
    <property type="term" value="F:fructose 1,6-bisphosphate 1-phosphatase activity"/>
    <property type="evidence" value="ECO:0007669"/>
    <property type="project" value="UniProtKB-UniRule"/>
</dbReference>
<dbReference type="Proteomes" id="UP000600449">
    <property type="component" value="Unassembled WGS sequence"/>
</dbReference>
<comment type="pathway">
    <text evidence="2">Carbohydrate biosynthesis; Calvin cycle.</text>
</comment>
<keyword evidence="6 9" id="KW-0378">Hydrolase</keyword>
<evidence type="ECO:0000256" key="8">
    <source>
        <dbReference type="ARBA" id="ARBA00023277"/>
    </source>
</evidence>
<accession>A0A917Q6W4</accession>
<dbReference type="PIRSF" id="PIRSF500210">
    <property type="entry name" value="FBPtase"/>
    <property type="match status" value="1"/>
</dbReference>
<dbReference type="GO" id="GO:0006000">
    <property type="term" value="P:fructose metabolic process"/>
    <property type="evidence" value="ECO:0007669"/>
    <property type="project" value="TreeGrafter"/>
</dbReference>
<dbReference type="GO" id="GO:0006094">
    <property type="term" value="P:gluconeogenesis"/>
    <property type="evidence" value="ECO:0007669"/>
    <property type="project" value="UniProtKB-UniRule"/>
</dbReference>
<feature type="binding site" evidence="9">
    <location>
        <begin position="110"/>
        <end position="113"/>
    </location>
    <ligand>
        <name>substrate</name>
    </ligand>
</feature>
<dbReference type="InterPro" id="IPR020548">
    <property type="entry name" value="Fructose_bisphosphatase_AS"/>
</dbReference>
<evidence type="ECO:0000313" key="13">
    <source>
        <dbReference type="EMBL" id="GGK31493.1"/>
    </source>
</evidence>
<dbReference type="Pfam" id="PF00316">
    <property type="entry name" value="FBPase"/>
    <property type="match status" value="1"/>
</dbReference>
<dbReference type="GO" id="GO:0000287">
    <property type="term" value="F:magnesium ion binding"/>
    <property type="evidence" value="ECO:0007669"/>
    <property type="project" value="UniProtKB-UniRule"/>
</dbReference>
<evidence type="ECO:0000259" key="12">
    <source>
        <dbReference type="Pfam" id="PF18913"/>
    </source>
</evidence>
<evidence type="ECO:0000313" key="14">
    <source>
        <dbReference type="Proteomes" id="UP000600449"/>
    </source>
</evidence>
<comment type="similarity">
    <text evidence="3 9 10">Belongs to the FBPase class 1 family.</text>
</comment>
<keyword evidence="4 9" id="KW-0963">Cytoplasm</keyword>
<keyword evidence="5 9" id="KW-0479">Metal-binding</keyword>
<evidence type="ECO:0000256" key="7">
    <source>
        <dbReference type="ARBA" id="ARBA00022842"/>
    </source>
</evidence>
<dbReference type="RefSeq" id="WP_188911765.1">
    <property type="nucleotide sequence ID" value="NZ_BMMF01000004.1"/>
</dbReference>
<comment type="caution">
    <text evidence="9">Lacks conserved residue(s) required for the propagation of feature annotation.</text>
</comment>
<dbReference type="Gene3D" id="3.40.190.80">
    <property type="match status" value="1"/>
</dbReference>
<evidence type="ECO:0000256" key="10">
    <source>
        <dbReference type="RuleBase" id="RU000508"/>
    </source>
</evidence>
<dbReference type="InterPro" id="IPR028343">
    <property type="entry name" value="FBPtase"/>
</dbReference>
<feature type="binding site" evidence="9">
    <location>
        <position position="107"/>
    </location>
    <ligand>
        <name>Mg(2+)</name>
        <dbReference type="ChEBI" id="CHEBI:18420"/>
        <label>2</label>
    </ligand>
</feature>
<dbReference type="PANTHER" id="PTHR11556:SF35">
    <property type="entry name" value="SEDOHEPTULOSE-1,7-BISPHOSPHATASE, CHLOROPLASTIC"/>
    <property type="match status" value="1"/>
</dbReference>
<evidence type="ECO:0000256" key="1">
    <source>
        <dbReference type="ARBA" id="ARBA00001273"/>
    </source>
</evidence>
<dbReference type="SUPFAM" id="SSF56655">
    <property type="entry name" value="Carbohydrate phosphatase"/>
    <property type="match status" value="1"/>
</dbReference>
<feature type="binding site" evidence="9">
    <location>
        <position position="200"/>
    </location>
    <ligand>
        <name>substrate</name>
    </ligand>
</feature>
<feature type="domain" description="Fructose-1-6-bisphosphatase class I N-terminal" evidence="11">
    <location>
        <begin position="18"/>
        <end position="184"/>
    </location>
</feature>
<comment type="cofactor">
    <cofactor evidence="9">
        <name>Mg(2+)</name>
        <dbReference type="ChEBI" id="CHEBI:18420"/>
    </cofactor>
    <text evidence="9">Binds 2 magnesium ions per subunit.</text>
</comment>
<dbReference type="AlphaFoldDB" id="A0A917Q6W4"/>
<comment type="caution">
    <text evidence="13">The sequence shown here is derived from an EMBL/GenBank/DDBJ whole genome shotgun (WGS) entry which is preliminary data.</text>
</comment>
<dbReference type="PROSITE" id="PS00124">
    <property type="entry name" value="FBPASE"/>
    <property type="match status" value="1"/>
</dbReference>
<evidence type="ECO:0000256" key="3">
    <source>
        <dbReference type="ARBA" id="ARBA00010941"/>
    </source>
</evidence>
<dbReference type="PIRSF" id="PIRSF000904">
    <property type="entry name" value="FBPtase_SBPase"/>
    <property type="match status" value="1"/>
</dbReference>
<dbReference type="EC" id="3.1.3.11" evidence="9"/>
<dbReference type="NCBIfam" id="NF006780">
    <property type="entry name" value="PRK09293.1-4"/>
    <property type="match status" value="1"/>
</dbReference>
<dbReference type="InterPro" id="IPR000146">
    <property type="entry name" value="FBPase_class-1"/>
</dbReference>
<feature type="binding site" evidence="9">
    <location>
        <position position="88"/>
    </location>
    <ligand>
        <name>Mg(2+)</name>
        <dbReference type="ChEBI" id="CHEBI:18420"/>
        <label>1</label>
    </ligand>
</feature>
<organism evidence="13 14">
    <name type="scientific">Salinarimonas ramus</name>
    <dbReference type="NCBI Taxonomy" id="690164"/>
    <lineage>
        <taxon>Bacteria</taxon>
        <taxon>Pseudomonadati</taxon>
        <taxon>Pseudomonadota</taxon>
        <taxon>Alphaproteobacteria</taxon>
        <taxon>Hyphomicrobiales</taxon>
        <taxon>Salinarimonadaceae</taxon>
        <taxon>Salinarimonas</taxon>
    </lineage>
</organism>
<comment type="subunit">
    <text evidence="9">Homotetramer.</text>
</comment>
<dbReference type="GO" id="GO:0005986">
    <property type="term" value="P:sucrose biosynthetic process"/>
    <property type="evidence" value="ECO:0007669"/>
    <property type="project" value="TreeGrafter"/>
</dbReference>
<sequence>MRVGDPLDTCLPGGDAATDALARTVLALAGAAAELSHLVSRGALEGALGAEIGEGHEAGDAQRALDVVADDLFFRALADAPVAAVASEEREGVVVLDERAPLAVAVDPLDGSSNIDINAPVGAIFSIMDAARDAPAEAPFLAPGTRQRAAGIVVFGPATTMLLSVGRGVDLHVLDRASGAFRLARADVRVPVSAKEFAINASNRRHWEPGLEAWFEHCLAGRDGPLARDHNMRWIASLVAETFRIFTRGGVYLYPADQRKGYERGRLRLVYEGKPVAFLTEQAGGLATDGRRRILDLEAGSLHERCPFVFGSREMVETIGSYLSGSRPG</sequence>
<protein>
    <recommendedName>
        <fullName evidence="9">Fructose-1,6-bisphosphatase class 1</fullName>
        <shortName evidence="9">FBPase class 1</shortName>
        <ecNumber evidence="9">3.1.3.11</ecNumber>
    </recommendedName>
    <alternativeName>
        <fullName evidence="9">D-fructose-1,6-bisphosphate 1-phosphohydrolase class 1</fullName>
    </alternativeName>
</protein>
<feature type="binding site" evidence="9">
    <location>
        <position position="272"/>
    </location>
    <ligand>
        <name>Mg(2+)</name>
        <dbReference type="ChEBI" id="CHEBI:18420"/>
        <label>2</label>
    </ligand>
</feature>
<gene>
    <name evidence="9 13" type="primary">fbp</name>
    <name evidence="13" type="ORF">GCM10011322_17600</name>
</gene>
<dbReference type="InterPro" id="IPR033391">
    <property type="entry name" value="FBPase_N"/>
</dbReference>
<dbReference type="GO" id="GO:0030388">
    <property type="term" value="P:fructose 1,6-bisphosphate metabolic process"/>
    <property type="evidence" value="ECO:0007669"/>
    <property type="project" value="TreeGrafter"/>
</dbReference>
<evidence type="ECO:0000256" key="5">
    <source>
        <dbReference type="ARBA" id="ARBA00022723"/>
    </source>
</evidence>
<dbReference type="CDD" id="cd00354">
    <property type="entry name" value="FBPase"/>
    <property type="match status" value="1"/>
</dbReference>
<feature type="binding site" evidence="9">
    <location>
        <position position="109"/>
    </location>
    <ligand>
        <name>Mg(2+)</name>
        <dbReference type="ChEBI" id="CHEBI:18420"/>
        <label>1</label>
    </ligand>
</feature>
<dbReference type="GO" id="GO:0005829">
    <property type="term" value="C:cytosol"/>
    <property type="evidence" value="ECO:0007669"/>
    <property type="project" value="TreeGrafter"/>
</dbReference>
<evidence type="ECO:0000256" key="4">
    <source>
        <dbReference type="ARBA" id="ARBA00022490"/>
    </source>
</evidence>
<feature type="binding site" evidence="9">
    <location>
        <position position="110"/>
    </location>
    <ligand>
        <name>Mg(2+)</name>
        <dbReference type="ChEBI" id="CHEBI:18420"/>
        <label>2</label>
    </ligand>
</feature>
<comment type="subcellular location">
    <subcellularLocation>
        <location evidence="9">Cytoplasm</location>
    </subcellularLocation>
</comment>
<evidence type="ECO:0000256" key="9">
    <source>
        <dbReference type="HAMAP-Rule" id="MF_01855"/>
    </source>
</evidence>
<evidence type="ECO:0000256" key="2">
    <source>
        <dbReference type="ARBA" id="ARBA00005215"/>
    </source>
</evidence>
<dbReference type="PANTHER" id="PTHR11556">
    <property type="entry name" value="FRUCTOSE-1,6-BISPHOSPHATASE-RELATED"/>
    <property type="match status" value="1"/>
</dbReference>
<feature type="binding site" evidence="9">
    <location>
        <begin position="252"/>
        <end position="254"/>
    </location>
    <ligand>
        <name>substrate</name>
    </ligand>
</feature>